<feature type="disulfide bond" evidence="2">
    <location>
        <begin position="55"/>
        <end position="64"/>
    </location>
</feature>
<dbReference type="PROSITE" id="PS01186">
    <property type="entry name" value="EGF_2"/>
    <property type="match status" value="1"/>
</dbReference>
<dbReference type="CDD" id="cd00054">
    <property type="entry name" value="EGF_CA"/>
    <property type="match status" value="1"/>
</dbReference>
<keyword evidence="5" id="KW-1185">Reference proteome</keyword>
<keyword evidence="2" id="KW-0245">EGF-like domain</keyword>
<feature type="non-terminal residue" evidence="4">
    <location>
        <position position="88"/>
    </location>
</feature>
<evidence type="ECO:0000256" key="2">
    <source>
        <dbReference type="PROSITE-ProRule" id="PRU00076"/>
    </source>
</evidence>
<dbReference type="Pfam" id="PF07645">
    <property type="entry name" value="EGF_CA"/>
    <property type="match status" value="1"/>
</dbReference>
<gene>
    <name evidence="4" type="ORF">M513_14113</name>
</gene>
<reference evidence="4 5" key="1">
    <citation type="journal article" date="2014" name="Nat. Genet.">
        <title>Genome and transcriptome of the porcine whipworm Trichuris suis.</title>
        <authorList>
            <person name="Jex A.R."/>
            <person name="Nejsum P."/>
            <person name="Schwarz E.M."/>
            <person name="Hu L."/>
            <person name="Young N.D."/>
            <person name="Hall R.S."/>
            <person name="Korhonen P.K."/>
            <person name="Liao S."/>
            <person name="Thamsborg S."/>
            <person name="Xia J."/>
            <person name="Xu P."/>
            <person name="Wang S."/>
            <person name="Scheerlinck J.P."/>
            <person name="Hofmann A."/>
            <person name="Sternberg P.W."/>
            <person name="Wang J."/>
            <person name="Gasser R.B."/>
        </authorList>
    </citation>
    <scope>NUCLEOTIDE SEQUENCE [LARGE SCALE GENOMIC DNA]</scope>
    <source>
        <strain evidence="4">DCEP-RM93M</strain>
    </source>
</reference>
<name>A0A085LJ64_9BILA</name>
<dbReference type="SUPFAM" id="SSF57196">
    <property type="entry name" value="EGF/Laminin"/>
    <property type="match status" value="1"/>
</dbReference>
<protein>
    <recommendedName>
        <fullName evidence="3">EGF-like domain-containing protein</fullName>
    </recommendedName>
</protein>
<organism evidence="4 5">
    <name type="scientific">Trichuris suis</name>
    <name type="common">pig whipworm</name>
    <dbReference type="NCBI Taxonomy" id="68888"/>
    <lineage>
        <taxon>Eukaryota</taxon>
        <taxon>Metazoa</taxon>
        <taxon>Ecdysozoa</taxon>
        <taxon>Nematoda</taxon>
        <taxon>Enoplea</taxon>
        <taxon>Dorylaimia</taxon>
        <taxon>Trichinellida</taxon>
        <taxon>Trichuridae</taxon>
        <taxon>Trichuris</taxon>
    </lineage>
</organism>
<dbReference type="PROSITE" id="PS50026">
    <property type="entry name" value="EGF_3"/>
    <property type="match status" value="1"/>
</dbReference>
<comment type="caution">
    <text evidence="2">Lacks conserved residue(s) required for the propagation of feature annotation.</text>
</comment>
<dbReference type="PROSITE" id="PS00022">
    <property type="entry name" value="EGF_1"/>
    <property type="match status" value="1"/>
</dbReference>
<dbReference type="Proteomes" id="UP000030764">
    <property type="component" value="Unassembled WGS sequence"/>
</dbReference>
<accession>A0A085LJ64</accession>
<evidence type="ECO:0000313" key="4">
    <source>
        <dbReference type="EMBL" id="KFD45010.1"/>
    </source>
</evidence>
<evidence type="ECO:0000256" key="1">
    <source>
        <dbReference type="ARBA" id="ARBA00023157"/>
    </source>
</evidence>
<evidence type="ECO:0000259" key="3">
    <source>
        <dbReference type="PROSITE" id="PS50026"/>
    </source>
</evidence>
<evidence type="ECO:0000313" key="5">
    <source>
        <dbReference type="Proteomes" id="UP000030764"/>
    </source>
</evidence>
<dbReference type="InterPro" id="IPR049883">
    <property type="entry name" value="NOTCH1_EGF-like"/>
</dbReference>
<dbReference type="EMBL" id="KL363914">
    <property type="protein sequence ID" value="KFD45010.1"/>
    <property type="molecule type" value="Genomic_DNA"/>
</dbReference>
<dbReference type="InterPro" id="IPR000742">
    <property type="entry name" value="EGF"/>
</dbReference>
<dbReference type="AlphaFoldDB" id="A0A085LJ64"/>
<proteinExistence type="predicted"/>
<feature type="domain" description="EGF-like" evidence="3">
    <location>
        <begin position="25"/>
        <end position="65"/>
    </location>
</feature>
<keyword evidence="1 2" id="KW-1015">Disulfide bond</keyword>
<dbReference type="Gene3D" id="2.10.25.10">
    <property type="entry name" value="Laminin"/>
    <property type="match status" value="1"/>
</dbReference>
<sequence>MFLEEKRRYWYTRCADLDGPDADLKLDSVTIYHGGHNCSDNSICINTFGSYYCHCYKGWKGKLCDEGTFLVSGIKNASSLQLPNNRFY</sequence>
<dbReference type="InterPro" id="IPR000152">
    <property type="entry name" value="EGF-type_Asp/Asn_hydroxyl_site"/>
</dbReference>
<dbReference type="PROSITE" id="PS00010">
    <property type="entry name" value="ASX_HYDROXYL"/>
    <property type="match status" value="1"/>
</dbReference>